<evidence type="ECO:0000313" key="2">
    <source>
        <dbReference type="Proteomes" id="UP000265520"/>
    </source>
</evidence>
<dbReference type="EMBL" id="LXQA010611307">
    <property type="protein sequence ID" value="MCI62024.1"/>
    <property type="molecule type" value="Genomic_DNA"/>
</dbReference>
<dbReference type="AlphaFoldDB" id="A0A392TN24"/>
<name>A0A392TN24_9FABA</name>
<evidence type="ECO:0000313" key="1">
    <source>
        <dbReference type="EMBL" id="MCI62024.1"/>
    </source>
</evidence>
<organism evidence="1 2">
    <name type="scientific">Trifolium medium</name>
    <dbReference type="NCBI Taxonomy" id="97028"/>
    <lineage>
        <taxon>Eukaryota</taxon>
        <taxon>Viridiplantae</taxon>
        <taxon>Streptophyta</taxon>
        <taxon>Embryophyta</taxon>
        <taxon>Tracheophyta</taxon>
        <taxon>Spermatophyta</taxon>
        <taxon>Magnoliopsida</taxon>
        <taxon>eudicotyledons</taxon>
        <taxon>Gunneridae</taxon>
        <taxon>Pentapetalae</taxon>
        <taxon>rosids</taxon>
        <taxon>fabids</taxon>
        <taxon>Fabales</taxon>
        <taxon>Fabaceae</taxon>
        <taxon>Papilionoideae</taxon>
        <taxon>50 kb inversion clade</taxon>
        <taxon>NPAAA clade</taxon>
        <taxon>Hologalegina</taxon>
        <taxon>IRL clade</taxon>
        <taxon>Trifolieae</taxon>
        <taxon>Trifolium</taxon>
    </lineage>
</organism>
<feature type="non-terminal residue" evidence="1">
    <location>
        <position position="1"/>
    </location>
</feature>
<proteinExistence type="predicted"/>
<keyword evidence="2" id="KW-1185">Reference proteome</keyword>
<protein>
    <submittedName>
        <fullName evidence="1">Uncharacterized protein</fullName>
    </submittedName>
</protein>
<accession>A0A392TN24</accession>
<sequence>FRQVAPPPENDRHGGLLPEMKNTMKVFLRERERRERE</sequence>
<dbReference type="Proteomes" id="UP000265520">
    <property type="component" value="Unassembled WGS sequence"/>
</dbReference>
<comment type="caution">
    <text evidence="1">The sequence shown here is derived from an EMBL/GenBank/DDBJ whole genome shotgun (WGS) entry which is preliminary data.</text>
</comment>
<reference evidence="1 2" key="1">
    <citation type="journal article" date="2018" name="Front. Plant Sci.">
        <title>Red Clover (Trifolium pratense) and Zigzag Clover (T. medium) - A Picture of Genomic Similarities and Differences.</title>
        <authorList>
            <person name="Dluhosova J."/>
            <person name="Istvanek J."/>
            <person name="Nedelnik J."/>
            <person name="Repkova J."/>
        </authorList>
    </citation>
    <scope>NUCLEOTIDE SEQUENCE [LARGE SCALE GENOMIC DNA]</scope>
    <source>
        <strain evidence="2">cv. 10/8</strain>
        <tissue evidence="1">Leaf</tissue>
    </source>
</reference>